<protein>
    <recommendedName>
        <fullName evidence="4">Glycogen biosynthesis protein GlgD</fullName>
    </recommendedName>
</protein>
<evidence type="ECO:0000256" key="1">
    <source>
        <dbReference type="SAM" id="MobiDB-lite"/>
    </source>
</evidence>
<dbReference type="EMBL" id="JBHSNC010000024">
    <property type="protein sequence ID" value="MFC5529314.1"/>
    <property type="molecule type" value="Genomic_DNA"/>
</dbReference>
<accession>A0ABW0R274</accession>
<comment type="caution">
    <text evidence="2">The sequence shown here is derived from an EMBL/GenBank/DDBJ whole genome shotgun (WGS) entry which is preliminary data.</text>
</comment>
<feature type="compositionally biased region" description="Polar residues" evidence="1">
    <location>
        <begin position="13"/>
        <end position="22"/>
    </location>
</feature>
<reference evidence="3" key="1">
    <citation type="journal article" date="2019" name="Int. J. Syst. Evol. Microbiol.">
        <title>The Global Catalogue of Microorganisms (GCM) 10K type strain sequencing project: providing services to taxonomists for standard genome sequencing and annotation.</title>
        <authorList>
            <consortium name="The Broad Institute Genomics Platform"/>
            <consortium name="The Broad Institute Genome Sequencing Center for Infectious Disease"/>
            <person name="Wu L."/>
            <person name="Ma J."/>
        </authorList>
    </citation>
    <scope>NUCLEOTIDE SEQUENCE [LARGE SCALE GENOMIC DNA]</scope>
    <source>
        <strain evidence="3">CGMCC 1.18578</strain>
    </source>
</reference>
<evidence type="ECO:0008006" key="4">
    <source>
        <dbReference type="Google" id="ProtNLM"/>
    </source>
</evidence>
<organism evidence="2 3">
    <name type="scientific">Cohnella yongneupensis</name>
    <dbReference type="NCBI Taxonomy" id="425006"/>
    <lineage>
        <taxon>Bacteria</taxon>
        <taxon>Bacillati</taxon>
        <taxon>Bacillota</taxon>
        <taxon>Bacilli</taxon>
        <taxon>Bacillales</taxon>
        <taxon>Paenibacillaceae</taxon>
        <taxon>Cohnella</taxon>
    </lineage>
</organism>
<sequence>MADKFKKNDGNKYANQGDQYAQQVIKKRDELHPAQNSPARPHNR</sequence>
<dbReference type="RefSeq" id="WP_378111185.1">
    <property type="nucleotide sequence ID" value="NZ_JBHSNC010000024.1"/>
</dbReference>
<feature type="compositionally biased region" description="Basic and acidic residues" evidence="1">
    <location>
        <begin position="1"/>
        <end position="10"/>
    </location>
</feature>
<proteinExistence type="predicted"/>
<evidence type="ECO:0000313" key="2">
    <source>
        <dbReference type="EMBL" id="MFC5529314.1"/>
    </source>
</evidence>
<name>A0ABW0R274_9BACL</name>
<gene>
    <name evidence="2" type="ORF">ACFPQ4_07615</name>
</gene>
<feature type="region of interest" description="Disordered" evidence="1">
    <location>
        <begin position="1"/>
        <end position="44"/>
    </location>
</feature>
<dbReference type="Proteomes" id="UP001596108">
    <property type="component" value="Unassembled WGS sequence"/>
</dbReference>
<evidence type="ECO:0000313" key="3">
    <source>
        <dbReference type="Proteomes" id="UP001596108"/>
    </source>
</evidence>
<keyword evidence="3" id="KW-1185">Reference proteome</keyword>